<dbReference type="Pfam" id="PF13439">
    <property type="entry name" value="Glyco_transf_4"/>
    <property type="match status" value="1"/>
</dbReference>
<dbReference type="InterPro" id="IPR028098">
    <property type="entry name" value="Glyco_trans_4-like_N"/>
</dbReference>
<evidence type="ECO:0000313" key="3">
    <source>
        <dbReference type="Proteomes" id="UP001165679"/>
    </source>
</evidence>
<dbReference type="AlphaFoldDB" id="A0AA42CH57"/>
<organism evidence="2 3">
    <name type="scientific">Limobrevibacterium gyesilva</name>
    <dbReference type="NCBI Taxonomy" id="2991712"/>
    <lineage>
        <taxon>Bacteria</taxon>
        <taxon>Pseudomonadati</taxon>
        <taxon>Pseudomonadota</taxon>
        <taxon>Alphaproteobacteria</taxon>
        <taxon>Acetobacterales</taxon>
        <taxon>Acetobacteraceae</taxon>
        <taxon>Limobrevibacterium</taxon>
    </lineage>
</organism>
<reference evidence="2" key="2">
    <citation type="submission" date="2022-10" db="EMBL/GenBank/DDBJ databases">
        <authorList>
            <person name="Trinh H.N."/>
        </authorList>
    </citation>
    <scope>NUCLEOTIDE SEQUENCE</scope>
    <source>
        <strain evidence="2">RN2-1</strain>
    </source>
</reference>
<sequence length="381" mass="41737">MRILYSHRIQSRDGQSVHVEELVTAFMQEGHEVRVVGPSFYQHAGFGGGSSTVAALRRLLPGALGELAELAYNIPAYLRLRRACREFRPDLIYERYNLYYLAGAWLARRTGLPYFLEVNSPLADERIRFGGLRLRRLAHALECRVWRSATRVLAVTGVLKDIIAAAGADAARIEVVPNGVVLDRFLPAPFAPGTAASRPLVLGFVGFVRSWHGLDAVIRAIAAQGAAAPPVSLVVIGEGPARADLEQLAAELGIAGRVRFTGLVDHNRVPDLVAEFDIALQPKVVAYASPLKIFDYMAAGRAIVAPDQPNIREILEHERTALLFDPAEDGALWRAIARLIDDPGLRTRLGAAARAELERRDYTWRGNARHIAARLAAARAD</sequence>
<dbReference type="PANTHER" id="PTHR45947">
    <property type="entry name" value="SULFOQUINOVOSYL TRANSFERASE SQD2"/>
    <property type="match status" value="1"/>
</dbReference>
<dbReference type="RefSeq" id="WP_264715730.1">
    <property type="nucleotide sequence ID" value="NZ_JAPDNT010000026.1"/>
</dbReference>
<protein>
    <submittedName>
        <fullName evidence="2">Glycosyltransferase family 4 protein</fullName>
    </submittedName>
</protein>
<accession>A0AA42CH57</accession>
<dbReference type="SUPFAM" id="SSF53756">
    <property type="entry name" value="UDP-Glycosyltransferase/glycogen phosphorylase"/>
    <property type="match status" value="1"/>
</dbReference>
<dbReference type="EMBL" id="JAPDNT010000026">
    <property type="protein sequence ID" value="MCW3476881.1"/>
    <property type="molecule type" value="Genomic_DNA"/>
</dbReference>
<reference evidence="2" key="1">
    <citation type="submission" date="2022-09" db="EMBL/GenBank/DDBJ databases">
        <title>Rhodovastum sp. nov. RN2-1 isolated from soil in Seongnam, South Korea.</title>
        <authorList>
            <person name="Le N.T."/>
        </authorList>
    </citation>
    <scope>NUCLEOTIDE SEQUENCE</scope>
    <source>
        <strain evidence="2">RN2-1</strain>
    </source>
</reference>
<dbReference type="Pfam" id="PF13692">
    <property type="entry name" value="Glyco_trans_1_4"/>
    <property type="match status" value="1"/>
</dbReference>
<dbReference type="Proteomes" id="UP001165679">
    <property type="component" value="Unassembled WGS sequence"/>
</dbReference>
<gene>
    <name evidence="2" type="ORF">OL599_20140</name>
</gene>
<dbReference type="InterPro" id="IPR050194">
    <property type="entry name" value="Glycosyltransferase_grp1"/>
</dbReference>
<name>A0AA42CH57_9PROT</name>
<proteinExistence type="predicted"/>
<dbReference type="GO" id="GO:0016757">
    <property type="term" value="F:glycosyltransferase activity"/>
    <property type="evidence" value="ECO:0007669"/>
    <property type="project" value="UniProtKB-ARBA"/>
</dbReference>
<dbReference type="Gene3D" id="3.40.50.2000">
    <property type="entry name" value="Glycogen Phosphorylase B"/>
    <property type="match status" value="2"/>
</dbReference>
<evidence type="ECO:0000313" key="2">
    <source>
        <dbReference type="EMBL" id="MCW3476881.1"/>
    </source>
</evidence>
<dbReference type="PANTHER" id="PTHR45947:SF3">
    <property type="entry name" value="SULFOQUINOVOSYL TRANSFERASE SQD2"/>
    <property type="match status" value="1"/>
</dbReference>
<feature type="domain" description="Glycosyltransferase subfamily 4-like N-terminal" evidence="1">
    <location>
        <begin position="13"/>
        <end position="184"/>
    </location>
</feature>
<dbReference type="CDD" id="cd03794">
    <property type="entry name" value="GT4_WbuB-like"/>
    <property type="match status" value="1"/>
</dbReference>
<comment type="caution">
    <text evidence="2">The sequence shown here is derived from an EMBL/GenBank/DDBJ whole genome shotgun (WGS) entry which is preliminary data.</text>
</comment>
<keyword evidence="3" id="KW-1185">Reference proteome</keyword>
<evidence type="ECO:0000259" key="1">
    <source>
        <dbReference type="Pfam" id="PF13439"/>
    </source>
</evidence>